<dbReference type="Proteomes" id="UP001470230">
    <property type="component" value="Unassembled WGS sequence"/>
</dbReference>
<accession>A0ABR2KP92</accession>
<dbReference type="PROSITE" id="PS50011">
    <property type="entry name" value="PROTEIN_KINASE_DOM"/>
    <property type="match status" value="1"/>
</dbReference>
<dbReference type="PROSITE" id="PS00108">
    <property type="entry name" value="PROTEIN_KINASE_ST"/>
    <property type="match status" value="1"/>
</dbReference>
<sequence>MIKIQDYFNIEDKVYGEGTYGVIFKGKLKKPHDSKNLDIDYAIKFFKKDENNPALKIDYNSIYRELYLQSGLNHVGILPISYYQILPENIGSTAIVSPFMPNGSLHTLLDNESDNIINPNWNGTKRAISIFGISAAMTYIHQKGIIHRDLKTANILLDSKMEPKICDFGLSKVFDTEIQKSGCQTMRIGTLAYMAPELIIGGGNYGFEIDVFAYSMVLYELLTDFFPYFAQKYDFLKFLNGELRPNLDRKKLPEYFVNLIKKCWASDPKERPTFAQITKEMYDRWDEIFDSKIFGEDVDFDELDDYMQRAIDGLNLPGQ</sequence>
<name>A0ABR2KP92_9EUKA</name>
<dbReference type="PANTHER" id="PTHR23257:SF958">
    <property type="entry name" value="SERINE_THREONINE-PROTEIN KINASE WNK4"/>
    <property type="match status" value="1"/>
</dbReference>
<dbReference type="SUPFAM" id="SSF56112">
    <property type="entry name" value="Protein kinase-like (PK-like)"/>
    <property type="match status" value="1"/>
</dbReference>
<keyword evidence="3" id="KW-1185">Reference proteome</keyword>
<dbReference type="PRINTS" id="PR00109">
    <property type="entry name" value="TYRKINASE"/>
</dbReference>
<evidence type="ECO:0000313" key="2">
    <source>
        <dbReference type="EMBL" id="KAK8892581.1"/>
    </source>
</evidence>
<proteinExistence type="predicted"/>
<organism evidence="2 3">
    <name type="scientific">Tritrichomonas musculus</name>
    <dbReference type="NCBI Taxonomy" id="1915356"/>
    <lineage>
        <taxon>Eukaryota</taxon>
        <taxon>Metamonada</taxon>
        <taxon>Parabasalia</taxon>
        <taxon>Tritrichomonadida</taxon>
        <taxon>Tritrichomonadidae</taxon>
        <taxon>Tritrichomonas</taxon>
    </lineage>
</organism>
<dbReference type="InterPro" id="IPR050167">
    <property type="entry name" value="Ser_Thr_protein_kinase"/>
</dbReference>
<dbReference type="PANTHER" id="PTHR23257">
    <property type="entry name" value="SERINE-THREONINE PROTEIN KINASE"/>
    <property type="match status" value="1"/>
</dbReference>
<dbReference type="InterPro" id="IPR000719">
    <property type="entry name" value="Prot_kinase_dom"/>
</dbReference>
<gene>
    <name evidence="2" type="ORF">M9Y10_029819</name>
</gene>
<comment type="caution">
    <text evidence="2">The sequence shown here is derived from an EMBL/GenBank/DDBJ whole genome shotgun (WGS) entry which is preliminary data.</text>
</comment>
<evidence type="ECO:0000313" key="3">
    <source>
        <dbReference type="Proteomes" id="UP001470230"/>
    </source>
</evidence>
<dbReference type="EMBL" id="JAPFFF010000004">
    <property type="protein sequence ID" value="KAK8892581.1"/>
    <property type="molecule type" value="Genomic_DNA"/>
</dbReference>
<dbReference type="InterPro" id="IPR001245">
    <property type="entry name" value="Ser-Thr/Tyr_kinase_cat_dom"/>
</dbReference>
<reference evidence="2 3" key="1">
    <citation type="submission" date="2024-04" db="EMBL/GenBank/DDBJ databases">
        <title>Tritrichomonas musculus Genome.</title>
        <authorList>
            <person name="Alves-Ferreira E."/>
            <person name="Grigg M."/>
            <person name="Lorenzi H."/>
            <person name="Galac M."/>
        </authorList>
    </citation>
    <scope>NUCLEOTIDE SEQUENCE [LARGE SCALE GENOMIC DNA]</scope>
    <source>
        <strain evidence="2 3">EAF2021</strain>
    </source>
</reference>
<dbReference type="SMART" id="SM00220">
    <property type="entry name" value="S_TKc"/>
    <property type="match status" value="1"/>
</dbReference>
<dbReference type="Gene3D" id="1.10.510.10">
    <property type="entry name" value="Transferase(Phosphotransferase) domain 1"/>
    <property type="match status" value="1"/>
</dbReference>
<protein>
    <recommendedName>
        <fullName evidence="1">Protein kinase domain-containing protein</fullName>
    </recommendedName>
</protein>
<feature type="domain" description="Protein kinase" evidence="1">
    <location>
        <begin position="9"/>
        <end position="289"/>
    </location>
</feature>
<dbReference type="InterPro" id="IPR008271">
    <property type="entry name" value="Ser/Thr_kinase_AS"/>
</dbReference>
<dbReference type="Pfam" id="PF00069">
    <property type="entry name" value="Pkinase"/>
    <property type="match status" value="1"/>
</dbReference>
<evidence type="ECO:0000259" key="1">
    <source>
        <dbReference type="PROSITE" id="PS50011"/>
    </source>
</evidence>
<dbReference type="InterPro" id="IPR011009">
    <property type="entry name" value="Kinase-like_dom_sf"/>
</dbReference>